<organism evidence="1 2">
    <name type="scientific">Rhodopirellula bahusiensis</name>
    <dbReference type="NCBI Taxonomy" id="2014065"/>
    <lineage>
        <taxon>Bacteria</taxon>
        <taxon>Pseudomonadati</taxon>
        <taxon>Planctomycetota</taxon>
        <taxon>Planctomycetia</taxon>
        <taxon>Pirellulales</taxon>
        <taxon>Pirellulaceae</taxon>
        <taxon>Rhodopirellula</taxon>
    </lineage>
</organism>
<evidence type="ECO:0000313" key="2">
    <source>
        <dbReference type="Proteomes" id="UP000225740"/>
    </source>
</evidence>
<dbReference type="OrthoDB" id="9797435at2"/>
<evidence type="ECO:0000313" key="1">
    <source>
        <dbReference type="EMBL" id="PHQ35145.1"/>
    </source>
</evidence>
<keyword evidence="2" id="KW-1185">Reference proteome</keyword>
<accession>A0A2G1W7X6</accession>
<gene>
    <name evidence="1" type="ORF">CEE69_12055</name>
</gene>
<name>A0A2G1W7X6_9BACT</name>
<dbReference type="EMBL" id="NIZW01000008">
    <property type="protein sequence ID" value="PHQ35145.1"/>
    <property type="molecule type" value="Genomic_DNA"/>
</dbReference>
<dbReference type="AlphaFoldDB" id="A0A2G1W7X6"/>
<proteinExistence type="predicted"/>
<reference evidence="1 2" key="1">
    <citation type="submission" date="2017-06" db="EMBL/GenBank/DDBJ databases">
        <title>Description of Rhodopirellula bahusiensis sp. nov.</title>
        <authorList>
            <person name="Kizina J."/>
            <person name="Harder J."/>
        </authorList>
    </citation>
    <scope>NUCLEOTIDE SEQUENCE [LARGE SCALE GENOMIC DNA]</scope>
    <source>
        <strain evidence="1 2">SWK21</strain>
    </source>
</reference>
<comment type="caution">
    <text evidence="1">The sequence shown here is derived from an EMBL/GenBank/DDBJ whole genome shotgun (WGS) entry which is preliminary data.</text>
</comment>
<protein>
    <submittedName>
        <fullName evidence="1">Uncharacterized protein</fullName>
    </submittedName>
</protein>
<dbReference type="Proteomes" id="UP000225740">
    <property type="component" value="Unassembled WGS sequence"/>
</dbReference>
<sequence length="85" mass="9888">MRKNYIMNTPAHTIRFGLIKASIWRNQTKSGERHSVSIVRLYKNGDVWKESTRFGRDDLPLIAKVSDKAHTWIYENNGRNGEAIE</sequence>